<accession>A0A0P6SR82</accession>
<evidence type="ECO:0008006" key="3">
    <source>
        <dbReference type="Google" id="ProtNLM"/>
    </source>
</evidence>
<reference evidence="1 2" key="1">
    <citation type="submission" date="2015-08" db="EMBL/GenBank/DDBJ databases">
        <title>Genome sequence of Streptococcus phocae subsp. phocae ATCC 51973T isolated from liver specimen obtained from seal.</title>
        <authorList>
            <person name="Avendano-Herrera R."/>
        </authorList>
    </citation>
    <scope>NUCLEOTIDE SEQUENCE [LARGE SCALE GENOMIC DNA]</scope>
    <source>
        <strain evidence="1 2">ATCC 51973</strain>
    </source>
</reference>
<organism evidence="1 2">
    <name type="scientific">Streptococcus phocae</name>
    <dbReference type="NCBI Taxonomy" id="119224"/>
    <lineage>
        <taxon>Bacteria</taxon>
        <taxon>Bacillati</taxon>
        <taxon>Bacillota</taxon>
        <taxon>Bacilli</taxon>
        <taxon>Lactobacillales</taxon>
        <taxon>Streptococcaceae</taxon>
        <taxon>Streptococcus</taxon>
    </lineage>
</organism>
<name>A0A0P6SR82_9STRE</name>
<evidence type="ECO:0000313" key="2">
    <source>
        <dbReference type="Proteomes" id="UP000049578"/>
    </source>
</evidence>
<dbReference type="AlphaFoldDB" id="A0A0P6SR82"/>
<dbReference type="RefSeq" id="WP_054278907.1">
    <property type="nucleotide sequence ID" value="NZ_LHQM01000024.1"/>
</dbReference>
<protein>
    <recommendedName>
        <fullName evidence="3">Phage protein</fullName>
    </recommendedName>
</protein>
<keyword evidence="2" id="KW-1185">Reference proteome</keyword>
<evidence type="ECO:0000313" key="1">
    <source>
        <dbReference type="EMBL" id="KPJ22188.1"/>
    </source>
</evidence>
<proteinExistence type="predicted"/>
<dbReference type="STRING" id="119224.AKK44_05845"/>
<dbReference type="EMBL" id="LHQM01000024">
    <property type="protein sequence ID" value="KPJ22188.1"/>
    <property type="molecule type" value="Genomic_DNA"/>
</dbReference>
<gene>
    <name evidence="1" type="ORF">AKK44_05845</name>
</gene>
<sequence>MIAETTAYKLLSNDKTLNELLDRLRGGPFKNGFKQGIFTYDIPDNPIDLRKAELAPFMRINTTLDGPVDYADDEILCNEQRITINFWCKTASESDQIAKCIDNILKKGGFERYTANEKPRYKDSDIDLLMNVRKYRYFDFN</sequence>
<dbReference type="PATRIC" id="fig|119224.3.peg.716"/>
<comment type="caution">
    <text evidence="1">The sequence shown here is derived from an EMBL/GenBank/DDBJ whole genome shotgun (WGS) entry which is preliminary data.</text>
</comment>
<dbReference type="Proteomes" id="UP000049578">
    <property type="component" value="Unassembled WGS sequence"/>
</dbReference>